<dbReference type="RefSeq" id="XP_041438079.1">
    <property type="nucleotide sequence ID" value="XM_041582145.1"/>
</dbReference>
<organism evidence="2 3">
    <name type="scientific">Xenopus laevis</name>
    <name type="common">African clawed frog</name>
    <dbReference type="NCBI Taxonomy" id="8355"/>
    <lineage>
        <taxon>Eukaryota</taxon>
        <taxon>Metazoa</taxon>
        <taxon>Chordata</taxon>
        <taxon>Craniata</taxon>
        <taxon>Vertebrata</taxon>
        <taxon>Euteleostomi</taxon>
        <taxon>Amphibia</taxon>
        <taxon>Batrachia</taxon>
        <taxon>Anura</taxon>
        <taxon>Pipoidea</taxon>
        <taxon>Pipidae</taxon>
        <taxon>Xenopodinae</taxon>
        <taxon>Xenopus</taxon>
        <taxon>Xenopus</taxon>
    </lineage>
</organism>
<protein>
    <submittedName>
        <fullName evidence="3">Zinc finger BED domain-containing protein 5-like</fullName>
    </submittedName>
</protein>
<evidence type="ECO:0000256" key="1">
    <source>
        <dbReference type="SAM" id="MobiDB-lite"/>
    </source>
</evidence>
<dbReference type="SUPFAM" id="SSF53098">
    <property type="entry name" value="Ribonuclease H-like"/>
    <property type="match status" value="1"/>
</dbReference>
<reference evidence="3" key="1">
    <citation type="submission" date="2025-08" db="UniProtKB">
        <authorList>
            <consortium name="RefSeq"/>
        </authorList>
    </citation>
    <scope>IDENTIFICATION</scope>
    <source>
        <strain evidence="3">J_2021</strain>
        <tissue evidence="3">Erythrocytes</tissue>
    </source>
</reference>
<dbReference type="AlphaFoldDB" id="A0A8J1M8Q1"/>
<evidence type="ECO:0000313" key="3">
    <source>
        <dbReference type="RefSeq" id="XP_041438079.1"/>
    </source>
</evidence>
<gene>
    <name evidence="3" type="primary">LOC121399995</name>
</gene>
<evidence type="ECO:0000313" key="2">
    <source>
        <dbReference type="Proteomes" id="UP000186698"/>
    </source>
</evidence>
<dbReference type="KEGG" id="xla:121399995"/>
<feature type="region of interest" description="Disordered" evidence="1">
    <location>
        <begin position="1"/>
        <end position="36"/>
    </location>
</feature>
<sequence>MDKFLKRKNADSELDPDEGPSMSGGQKKAKTVTSSKVSGTRQYNESYLSFGFTFTGDATTPIPLCLVCGEKLSNSAMVPSKLKRHLQTKHPSLQNKNVEYFVHLREHTEKQATFMRKTAKVNERALKASYHVAELVAKSKKAHTVAEQLILPACKAIVNEMLGPEAAKEIAKIPLSDNTISRRIDEMSADIESLVLDKIRISNKFALQLDESTDISGHAQLLANVRFVDGDAIRENFLFCKVLPEKTTGEEIFRVTSEYLEKGGLKWENCTSVCTDGAAAMVGRTKGFVSRVKEKNPDLIITHCFLHREALVAKTLPADLVPVLDNAVRMVNFVKSRPLKSRIFAALCEEMGAEHKTLLFHTEVRWLSRGKVLARVYELREELKVFLTNERSDYAKLLASDEWCARLAYLADIFHHLNELNTRMQGRNENLLTSTDKINGFRSKVQLWQQHVESGNLEMFPLTDKWKDVNTAVLCELIAKHLKTLQEKMSFYFSSASTECLDWVRDPFSSASAVGKDMTLQEQEELTELRQDRGLKLNFADLPLDSFWLAAVKEFPMLANKAILTLLPFSTTYLCEVSFSSLTAVKSKNRERLRAVEEDLRLCLSSIPARISALCSSKQAQGSH</sequence>
<accession>A0A8J1M8Q1</accession>
<dbReference type="OrthoDB" id="1101576at2759"/>
<proteinExistence type="predicted"/>
<dbReference type="PANTHER" id="PTHR45913:SF19">
    <property type="entry name" value="LOW QUALITY PROTEIN: ZINC FINGER BED DOMAIN-CONTAINING PROTEIN 5-LIKE"/>
    <property type="match status" value="1"/>
</dbReference>
<name>A0A8J1M8Q1_XENLA</name>
<dbReference type="GeneID" id="121399995"/>
<dbReference type="PANTHER" id="PTHR45913">
    <property type="entry name" value="EPM2A-INTERACTING PROTEIN 1"/>
    <property type="match status" value="1"/>
</dbReference>
<keyword evidence="2" id="KW-1185">Reference proteome</keyword>
<feature type="compositionally biased region" description="Basic and acidic residues" evidence="1">
    <location>
        <begin position="1"/>
        <end position="11"/>
    </location>
</feature>
<dbReference type="InterPro" id="IPR012337">
    <property type="entry name" value="RNaseH-like_sf"/>
</dbReference>
<dbReference type="Proteomes" id="UP000186698">
    <property type="component" value="Chromosome 2L"/>
</dbReference>